<dbReference type="EMBL" id="PSQE01000003">
    <property type="protein sequence ID" value="RHN66371.1"/>
    <property type="molecule type" value="Genomic_DNA"/>
</dbReference>
<name>A0A396INK2_MEDTR</name>
<dbReference type="Proteomes" id="UP000265566">
    <property type="component" value="Chromosome 3"/>
</dbReference>
<evidence type="ECO:0000256" key="1">
    <source>
        <dbReference type="SAM" id="MobiDB-lite"/>
    </source>
</evidence>
<accession>A0A396INK2</accession>
<dbReference type="AlphaFoldDB" id="A0A396INK2"/>
<reference evidence="2" key="1">
    <citation type="journal article" date="2018" name="Nat. Plants">
        <title>Whole-genome landscape of Medicago truncatula symbiotic genes.</title>
        <authorList>
            <person name="Pecrix Y."/>
            <person name="Gamas P."/>
            <person name="Carrere S."/>
        </authorList>
    </citation>
    <scope>NUCLEOTIDE SEQUENCE</scope>
    <source>
        <tissue evidence="2">Leaves</tissue>
    </source>
</reference>
<sequence length="46" mass="5727">MRRLYKHNTCEKLGHYIHSLISQKHFERDVERDSGSRRRKEEQERS</sequence>
<organism evidence="2">
    <name type="scientific">Medicago truncatula</name>
    <name type="common">Barrel medic</name>
    <name type="synonym">Medicago tribuloides</name>
    <dbReference type="NCBI Taxonomy" id="3880"/>
    <lineage>
        <taxon>Eukaryota</taxon>
        <taxon>Viridiplantae</taxon>
        <taxon>Streptophyta</taxon>
        <taxon>Embryophyta</taxon>
        <taxon>Tracheophyta</taxon>
        <taxon>Spermatophyta</taxon>
        <taxon>Magnoliopsida</taxon>
        <taxon>eudicotyledons</taxon>
        <taxon>Gunneridae</taxon>
        <taxon>Pentapetalae</taxon>
        <taxon>rosids</taxon>
        <taxon>fabids</taxon>
        <taxon>Fabales</taxon>
        <taxon>Fabaceae</taxon>
        <taxon>Papilionoideae</taxon>
        <taxon>50 kb inversion clade</taxon>
        <taxon>NPAAA clade</taxon>
        <taxon>Hologalegina</taxon>
        <taxon>IRL clade</taxon>
        <taxon>Trifolieae</taxon>
        <taxon>Medicago</taxon>
    </lineage>
</organism>
<protein>
    <submittedName>
        <fullName evidence="2">Uncharacterized protein</fullName>
    </submittedName>
</protein>
<evidence type="ECO:0000313" key="2">
    <source>
        <dbReference type="EMBL" id="RHN66371.1"/>
    </source>
</evidence>
<feature type="region of interest" description="Disordered" evidence="1">
    <location>
        <begin position="25"/>
        <end position="46"/>
    </location>
</feature>
<dbReference type="Gramene" id="rna14340">
    <property type="protein sequence ID" value="RHN66371.1"/>
    <property type="gene ID" value="gene14340"/>
</dbReference>
<proteinExistence type="predicted"/>
<gene>
    <name evidence="2" type="ORF">MtrunA17_Chr3g0090201</name>
</gene>
<comment type="caution">
    <text evidence="2">The sequence shown here is derived from an EMBL/GenBank/DDBJ whole genome shotgun (WGS) entry which is preliminary data.</text>
</comment>